<gene>
    <name evidence="2" type="ORF">RM539_08175</name>
</gene>
<evidence type="ECO:0000259" key="1">
    <source>
        <dbReference type="Pfam" id="PF14292"/>
    </source>
</evidence>
<dbReference type="EMBL" id="JAVRHK010000004">
    <property type="protein sequence ID" value="MDT0676555.1"/>
    <property type="molecule type" value="Genomic_DNA"/>
</dbReference>
<sequence length="382" mass="42163">MKRAFLYIITFVNLIGFTSCEEEDSLNFTAVPDPEGVSFENSFQPEYLLSEETETNIAERFFWNPVNFDAPVNVSYDLLASTDPDFGTSEIIATTTNTNQAVTVEQLLGFAEDMGLDNDPETTGDDGLPNNTGEVYFRVHAYTGTGTANSIDVMSDIQPLTVTWIERAPVGAGCDPIYIVGAAAVDAGWEWSSPIVFNCDSNVYTSNLELTNDTFRFFENEGDWESGLSYTYYVEEGYTIDPLLENAEDGDSNFYFNGTPGIYNIVVDNNAKTITVEESDPYILVGDAVPGNWSFDGAVQAEETAPYIRTATLPFNSGIFRFFTESGNWDSSLNYAYFDDLGYTIDDEIVSAEDADGNLSFIGEPGSYTITINSQEKTITLE</sequence>
<dbReference type="InterPro" id="IPR013783">
    <property type="entry name" value="Ig-like_fold"/>
</dbReference>
<dbReference type="Pfam" id="PF14292">
    <property type="entry name" value="SusE"/>
    <property type="match status" value="1"/>
</dbReference>
<dbReference type="Proteomes" id="UP001262582">
    <property type="component" value="Unassembled WGS sequence"/>
</dbReference>
<organism evidence="2 3">
    <name type="scientific">Autumnicola musiva</name>
    <dbReference type="NCBI Taxonomy" id="3075589"/>
    <lineage>
        <taxon>Bacteria</taxon>
        <taxon>Pseudomonadati</taxon>
        <taxon>Bacteroidota</taxon>
        <taxon>Flavobacteriia</taxon>
        <taxon>Flavobacteriales</taxon>
        <taxon>Flavobacteriaceae</taxon>
        <taxon>Autumnicola</taxon>
    </lineage>
</organism>
<dbReference type="PROSITE" id="PS51257">
    <property type="entry name" value="PROKAR_LIPOPROTEIN"/>
    <property type="match status" value="1"/>
</dbReference>
<dbReference type="RefSeq" id="WP_311502894.1">
    <property type="nucleotide sequence ID" value="NZ_JAVRHK010000004.1"/>
</dbReference>
<dbReference type="Gene3D" id="2.60.40.3620">
    <property type="match status" value="2"/>
</dbReference>
<dbReference type="Gene3D" id="2.60.40.10">
    <property type="entry name" value="Immunoglobulins"/>
    <property type="match status" value="1"/>
</dbReference>
<evidence type="ECO:0000313" key="2">
    <source>
        <dbReference type="EMBL" id="MDT0676555.1"/>
    </source>
</evidence>
<dbReference type="InterPro" id="IPR025970">
    <property type="entry name" value="SusE"/>
</dbReference>
<feature type="domain" description="SusE outer membrane protein" evidence="1">
    <location>
        <begin position="27"/>
        <end position="121"/>
    </location>
</feature>
<protein>
    <submittedName>
        <fullName evidence="2">SusF/SusE family outer membrane protein</fullName>
    </submittedName>
</protein>
<keyword evidence="3" id="KW-1185">Reference proteome</keyword>
<evidence type="ECO:0000313" key="3">
    <source>
        <dbReference type="Proteomes" id="UP001262582"/>
    </source>
</evidence>
<proteinExistence type="predicted"/>
<comment type="caution">
    <text evidence="2">The sequence shown here is derived from an EMBL/GenBank/DDBJ whole genome shotgun (WGS) entry which is preliminary data.</text>
</comment>
<name>A0ABU3D4U7_9FLAO</name>
<accession>A0ABU3D4U7</accession>
<reference evidence="2 3" key="1">
    <citation type="submission" date="2023-09" db="EMBL/GenBank/DDBJ databases">
        <authorList>
            <person name="Rey-Velasco X."/>
        </authorList>
    </citation>
    <scope>NUCLEOTIDE SEQUENCE [LARGE SCALE GENOMIC DNA]</scope>
    <source>
        <strain evidence="2 3">F117</strain>
    </source>
</reference>